<dbReference type="InterPro" id="IPR003644">
    <property type="entry name" value="Calx_beta"/>
</dbReference>
<dbReference type="Pfam" id="PF03160">
    <property type="entry name" value="Calx-beta"/>
    <property type="match status" value="2"/>
</dbReference>
<dbReference type="InterPro" id="IPR013098">
    <property type="entry name" value="Ig_I-set"/>
</dbReference>
<dbReference type="Pfam" id="PF13927">
    <property type="entry name" value="Ig_3"/>
    <property type="match status" value="2"/>
</dbReference>
<dbReference type="Proteomes" id="UP001476282">
    <property type="component" value="Unassembled WGS sequence"/>
</dbReference>
<feature type="signal peptide" evidence="5">
    <location>
        <begin position="1"/>
        <end position="17"/>
    </location>
</feature>
<feature type="domain" description="Ig-like" evidence="6">
    <location>
        <begin position="1264"/>
        <end position="1342"/>
    </location>
</feature>
<organism evidence="7 8">
    <name type="scientific">Haloferula sargassicola</name>
    <dbReference type="NCBI Taxonomy" id="490096"/>
    <lineage>
        <taxon>Bacteria</taxon>
        <taxon>Pseudomonadati</taxon>
        <taxon>Verrucomicrobiota</taxon>
        <taxon>Verrucomicrobiia</taxon>
        <taxon>Verrucomicrobiales</taxon>
        <taxon>Verrucomicrobiaceae</taxon>
        <taxon>Haloferula</taxon>
    </lineage>
</organism>
<keyword evidence="2" id="KW-0677">Repeat</keyword>
<dbReference type="Gene3D" id="2.60.40.2030">
    <property type="match status" value="2"/>
</dbReference>
<dbReference type="SMART" id="SM00237">
    <property type="entry name" value="Calx_beta"/>
    <property type="match status" value="2"/>
</dbReference>
<gene>
    <name evidence="7" type="ORF">Hsar01_02029</name>
</gene>
<dbReference type="Pfam" id="PF17164">
    <property type="entry name" value="DUF5122"/>
    <property type="match status" value="13"/>
</dbReference>
<dbReference type="InterPro" id="IPR007110">
    <property type="entry name" value="Ig-like_dom"/>
</dbReference>
<dbReference type="SUPFAM" id="SSF50969">
    <property type="entry name" value="YVTN repeat-like/Quinoprotein amine dehydrogenase"/>
    <property type="match status" value="1"/>
</dbReference>
<dbReference type="InterPro" id="IPR011044">
    <property type="entry name" value="Quino_amine_DH_bsu"/>
</dbReference>
<dbReference type="InterPro" id="IPR013783">
    <property type="entry name" value="Ig-like_fold"/>
</dbReference>
<comment type="caution">
    <text evidence="7">The sequence shown here is derived from an EMBL/GenBank/DDBJ whole genome shotgun (WGS) entry which is preliminary data.</text>
</comment>
<feature type="chain" id="PRO_5046611999" description="Ig-like domain-containing protein" evidence="5">
    <location>
        <begin position="18"/>
        <end position="2371"/>
    </location>
</feature>
<accession>A0ABP9UMJ3</accession>
<dbReference type="PANTHER" id="PTHR10075:SF100">
    <property type="entry name" value="FASCICLIN-2"/>
    <property type="match status" value="1"/>
</dbReference>
<dbReference type="Gene3D" id="2.60.40.10">
    <property type="entry name" value="Immunoglobulins"/>
    <property type="match status" value="5"/>
</dbReference>
<dbReference type="Pfam" id="PF07679">
    <property type="entry name" value="I-set"/>
    <property type="match status" value="2"/>
</dbReference>
<dbReference type="InterPro" id="IPR003598">
    <property type="entry name" value="Ig_sub2"/>
</dbReference>
<dbReference type="EMBL" id="BAABRI010000010">
    <property type="protein sequence ID" value="GAA5482805.1"/>
    <property type="molecule type" value="Genomic_DNA"/>
</dbReference>
<dbReference type="SMART" id="SM00408">
    <property type="entry name" value="IGc2"/>
    <property type="match status" value="3"/>
</dbReference>
<dbReference type="PROSITE" id="PS50835">
    <property type="entry name" value="IG_LIKE"/>
    <property type="match status" value="3"/>
</dbReference>
<evidence type="ECO:0000256" key="3">
    <source>
        <dbReference type="ARBA" id="ARBA00022837"/>
    </source>
</evidence>
<evidence type="ECO:0000313" key="8">
    <source>
        <dbReference type="Proteomes" id="UP001476282"/>
    </source>
</evidence>
<dbReference type="SUPFAM" id="SSF63829">
    <property type="entry name" value="Calcium-dependent phosphotriesterase"/>
    <property type="match status" value="2"/>
</dbReference>
<sequence>MRPLLSAFVLAALPLSAAPDTVDPTFAASAGQVFDAGSYGGVASVLVQPDGKILFGSNEMPGTVGGSPLQLPLIRFNPDGTVDNTFFADNDPNGSGAGIYYDLAGWPEVHALGLDSAGKIIAAGAMQGMRDGTHSLASNSIVRIHPDGTLDASFQTAGTTPWPTGSYNFIEDVTVQPDDKVIAVGGFGGIKDSPTSVIAPRYGIARFNTDGSVDTGFTIDPAQFPIPGGVPKLAGFFRQAALGATGKIYVIGEFSWGNSYPRETLPVLARLYPNGRRDFSFSPVVPPGVTQLVGCVVEPSGKVVLLGDTDSGGSWMARFEADGTPDPSFVLDASLGRVTARPLQVDPNGNYLLATAGSAAQNRLIRIHGDGSLDLSFSAEATFTGGFAGTGYIGTFTTAPSGKIYTGSFFDTVNGVNTHKVAAFEGDAVTGSPGTIQFAGHAFSATEEAGTVRIAIARSGGTAGVASATFSANPFTASAADFTSTPVTVTFPDGVGGTQYVEIAIAADALVEPTEIAHLTLSGFSGAAAGAITAAELSILDSNSAPQIILQPQTLYVPPSGGFMLTVGVLSGAEPTTYQWFKNGALIPGATSPLYFVAHAEAGLHDGSYTVAVTNPRGTTNSAAAMVTVKDPAILSFGSATYSALEDAGSLSLTLTRTGSTVGAVSVDVITTSGSAGGADFTPATTTVSWGNGDSSNKTVVVPLANDVLVEAPETFTATLANFSADATPGAIVSATATILDDDAPLVITQQPQSVTATEGAAVAFTVVAESQSPLSYAWFFNGGPLGATGSTYSIAAAAPSHSGSYTVEITNSAGTVTSTTAILYVAPGAALVAPGFSSTASFSDTVRDIDVLPDGSAVVAGDFVIPGQYLQGFDASGAATSILYADPDGPVKAIDHLSDGSIVIAGSFTTVGGTSCRSVALLDGATGELDATFAANVGATFNNTANDIAVLPDDRIVVGGTFSSPGSGYLVVLNPDGSLDTSFSPTLTTAWLGNPYVNGVDVTADGKILATGAFATQGATSIVRLNADGSRDAGFSSAVVPFNGYGYDATALADGRVALALRTPSSGGFYLLAEDGTTLRNVTSAANTLAIAEAADGKLISVGDFTGGIDRWTGSGDLDNSFRSAAGSRLNGPAYAIAIDPAGRLWIGGNFSDFNGSARSRLVVLNGDLIEPAISAQPQAQIVDPGSTVDFQVGVFSARPVTYQWLKDGLPLSNGSGFSGVTTAHLTLHPAALAEEGDYSVVVSTAFFSVESEPAALLVNDAPRILAEPGASTVSAGNSLTLEAEVIALEPATYVWTKDGTEVGTGPSLVLDPVQLADEGTYQLTVTNDLGSAHTTPVFIEVIPAPGGLAPPYASLVSASAPSDILPLPDGRTLIAVQNAPNDAAGSNTGLRLFVIKPDGHVDDAFNFSFIGGNIDLLHRQPDGKILIAGSFATINGQPYNRIARLNADLTLDPGFQAGGPGSGQSVQSFAVDGGGRIYAAGSFSAWGGETQYSYLVRLLEDGSLDRGYQPGMGYYPRQIELLADGRLLVGGTMTSPIYRIGALFPDGSKDIAVSINLPGNFGAFAVDEDHVYVGYQTGIRRFSLTDGSWDQSFSPLQSPTSGSFTDLLLQTNGKLLAAGSFSASNGAVKPYLLRYLPNGLLDPTFDLGSGLNNSVSTAALDGQGRIWLSTAATALDGATLPGRLVVLNGDEVPLDILADPSDLAVEPGQPARFTVSATGTSQLHYQWLKNGTPLADSGRISGSSTATLDFAFTAPNDGGFYSVEVRNEAGVRVSAAAELYLLAAPEILDPPVEAATEVGLGATFRVHGRGVSPLGYQWFLGGAPLSDGPGVSGATTDTLELSDLEIADSGPVFVRLTNPLGTIDSDPVALLVEKLPASIDRSIHLPLSVNSTIYDVLPLDDGGYVIGGFFGTISYPGGSASRRYLARFHADGSPDLSFPQVDGSGQVNVLAADAGGRIYVGGAFTSLSTAGGTVPASRLVRLHADGSIDGDFDPGSGPNGTVEAILPLAGGKVLVAGAFTSIDGRANTAYVARLNGDGSVDETFVSQAVFTIKDVAEDGGGGYWLSHPNSYDGQSRLVRVTATGAKAAGFSYSGSMTSYGLIANPDGSACSLSTSYPYLQRLEADGSLAAGWPNAPSGPAGAVTAGIRTAGGRLIISGNFSSFGGATASGLAALEDDGSLVSGFDSRSGLPSGAEAIRTDAAGRLWVVGNFTSYQGEAVPRLVVLNGFGNAGSGTPFEDFVSALPASEQGENADPDGDGFPNLVEFALDLDPAVPSSPLLTSAFRTGPEIFGGLYDLKTYMVLEIETPKDLHGTHLEFEASRDLSFSDDATATEILPRTDHGHSETRRYYLTPALEDASTLFWRLSATR</sequence>
<keyword evidence="1 5" id="KW-0732">Signal</keyword>
<dbReference type="Gene3D" id="2.80.10.50">
    <property type="match status" value="8"/>
</dbReference>
<evidence type="ECO:0000256" key="4">
    <source>
        <dbReference type="ARBA" id="ARBA00023319"/>
    </source>
</evidence>
<protein>
    <recommendedName>
        <fullName evidence="6">Ig-like domain-containing protein</fullName>
    </recommendedName>
</protein>
<evidence type="ECO:0000256" key="2">
    <source>
        <dbReference type="ARBA" id="ARBA00022737"/>
    </source>
</evidence>
<dbReference type="NCBIfam" id="TIGR02608">
    <property type="entry name" value="delta_60_rpt"/>
    <property type="match status" value="11"/>
</dbReference>
<dbReference type="InterPro" id="IPR036179">
    <property type="entry name" value="Ig-like_dom_sf"/>
</dbReference>
<evidence type="ECO:0000256" key="1">
    <source>
        <dbReference type="ARBA" id="ARBA00022729"/>
    </source>
</evidence>
<keyword evidence="3" id="KW-0106">Calcium</keyword>
<dbReference type="SUPFAM" id="SSF141072">
    <property type="entry name" value="CalX-like"/>
    <property type="match status" value="2"/>
</dbReference>
<dbReference type="InterPro" id="IPR003599">
    <property type="entry name" value="Ig_sub"/>
</dbReference>
<name>A0ABP9UMJ3_9BACT</name>
<dbReference type="InterPro" id="IPR038081">
    <property type="entry name" value="CalX-like_sf"/>
</dbReference>
<keyword evidence="4" id="KW-0393">Immunoglobulin domain</keyword>
<dbReference type="PANTHER" id="PTHR10075">
    <property type="entry name" value="BASIGIN RELATED"/>
    <property type="match status" value="1"/>
</dbReference>
<dbReference type="SMART" id="SM00409">
    <property type="entry name" value="IG"/>
    <property type="match status" value="6"/>
</dbReference>
<evidence type="ECO:0000313" key="7">
    <source>
        <dbReference type="EMBL" id="GAA5482805.1"/>
    </source>
</evidence>
<dbReference type="RefSeq" id="WP_353566934.1">
    <property type="nucleotide sequence ID" value="NZ_BAABRI010000010.1"/>
</dbReference>
<reference evidence="7 8" key="1">
    <citation type="submission" date="2024-02" db="EMBL/GenBank/DDBJ databases">
        <title>Haloferula sargassicola NBRC 104335.</title>
        <authorList>
            <person name="Ichikawa N."/>
            <person name="Katano-Makiyama Y."/>
            <person name="Hidaka K."/>
        </authorList>
    </citation>
    <scope>NUCLEOTIDE SEQUENCE [LARGE SCALE GENOMIC DNA]</scope>
    <source>
        <strain evidence="7 8">NBRC 104335</strain>
    </source>
</reference>
<keyword evidence="8" id="KW-1185">Reference proteome</keyword>
<proteinExistence type="predicted"/>
<evidence type="ECO:0000256" key="5">
    <source>
        <dbReference type="SAM" id="SignalP"/>
    </source>
</evidence>
<dbReference type="InterPro" id="IPR013431">
    <property type="entry name" value="Delta_60_rpt"/>
</dbReference>
<feature type="domain" description="Ig-like" evidence="6">
    <location>
        <begin position="1695"/>
        <end position="1776"/>
    </location>
</feature>
<dbReference type="SUPFAM" id="SSF48726">
    <property type="entry name" value="Immunoglobulin"/>
    <property type="match status" value="6"/>
</dbReference>
<feature type="domain" description="Ig-like" evidence="6">
    <location>
        <begin position="745"/>
        <end position="824"/>
    </location>
</feature>
<evidence type="ECO:0000259" key="6">
    <source>
        <dbReference type="PROSITE" id="PS50835"/>
    </source>
</evidence>